<reference evidence="5" key="1">
    <citation type="submission" date="2018-05" db="EMBL/GenBank/DDBJ databases">
        <authorList>
            <person name="Lanie J.A."/>
            <person name="Ng W.-L."/>
            <person name="Kazmierczak K.M."/>
            <person name="Andrzejewski T.M."/>
            <person name="Davidsen T.M."/>
            <person name="Wayne K.J."/>
            <person name="Tettelin H."/>
            <person name="Glass J.I."/>
            <person name="Rusch D."/>
            <person name="Podicherti R."/>
            <person name="Tsui H.-C.T."/>
            <person name="Winkler M.E."/>
        </authorList>
    </citation>
    <scope>NUCLEOTIDE SEQUENCE</scope>
</reference>
<dbReference type="PRINTS" id="PR00153">
    <property type="entry name" value="CSAPPISMRASE"/>
</dbReference>
<dbReference type="PANTHER" id="PTHR45625:SF4">
    <property type="entry name" value="PEPTIDYLPROLYL ISOMERASE DOMAIN AND WD REPEAT-CONTAINING PROTEIN 1"/>
    <property type="match status" value="1"/>
</dbReference>
<evidence type="ECO:0000313" key="5">
    <source>
        <dbReference type="EMBL" id="SVA49413.1"/>
    </source>
</evidence>
<dbReference type="PANTHER" id="PTHR45625">
    <property type="entry name" value="PEPTIDYL-PROLYL CIS-TRANS ISOMERASE-RELATED"/>
    <property type="match status" value="1"/>
</dbReference>
<dbReference type="PROSITE" id="PS00170">
    <property type="entry name" value="CSA_PPIASE_1"/>
    <property type="match status" value="1"/>
</dbReference>
<evidence type="ECO:0000256" key="3">
    <source>
        <dbReference type="ARBA" id="ARBA00023235"/>
    </source>
</evidence>
<organism evidence="5">
    <name type="scientific">marine metagenome</name>
    <dbReference type="NCBI Taxonomy" id="408172"/>
    <lineage>
        <taxon>unclassified sequences</taxon>
        <taxon>metagenomes</taxon>
        <taxon>ecological metagenomes</taxon>
    </lineage>
</organism>
<dbReference type="InterPro" id="IPR044666">
    <property type="entry name" value="Cyclophilin_A-like"/>
</dbReference>
<dbReference type="InterPro" id="IPR029000">
    <property type="entry name" value="Cyclophilin-like_dom_sf"/>
</dbReference>
<proteinExistence type="predicted"/>
<evidence type="ECO:0000259" key="4">
    <source>
        <dbReference type="PROSITE" id="PS50072"/>
    </source>
</evidence>
<dbReference type="GO" id="GO:0003755">
    <property type="term" value="F:peptidyl-prolyl cis-trans isomerase activity"/>
    <property type="evidence" value="ECO:0007669"/>
    <property type="project" value="UniProtKB-KW"/>
</dbReference>
<sequence length="294" mass="32797">MGEANSDSLKVDGEKPKIPVGFDLSKGFNIPGLIPKNLIPGTKTFLFPHEIEVIKEAAKNFNPEPVTEDDIVIMETTRGTMKLKLFPNAAPNHCKNFKKLANSGFYDKTKFHRIIPGFMIQGGDINSRDNDGKNDGHGGPGWTVDAEFNDIPHKRGILSMARSSDPNSAGSQFFICVADAPHLDGKYTVFGEVIDKVHIVDHIVNTPTENSQAIMMSKESIPDGEDPDDWITLKDPKTKKKLYSKIPKNMRKTDYEYDMRNKIKSDKPAIQVIIEKVRVVNNTMENKETGPVTE</sequence>
<dbReference type="Pfam" id="PF00160">
    <property type="entry name" value="Pro_isomerase"/>
    <property type="match status" value="1"/>
</dbReference>
<dbReference type="InterPro" id="IPR002130">
    <property type="entry name" value="Cyclophilin-type_PPIase_dom"/>
</dbReference>
<accession>A0A381WBV8</accession>
<dbReference type="Gene3D" id="2.40.100.10">
    <property type="entry name" value="Cyclophilin-like"/>
    <property type="match status" value="1"/>
</dbReference>
<dbReference type="InterPro" id="IPR020892">
    <property type="entry name" value="Cyclophilin-type_PPIase_CS"/>
</dbReference>
<dbReference type="GO" id="GO:0006457">
    <property type="term" value="P:protein folding"/>
    <property type="evidence" value="ECO:0007669"/>
    <property type="project" value="InterPro"/>
</dbReference>
<keyword evidence="2" id="KW-0697">Rotamase</keyword>
<gene>
    <name evidence="5" type="ORF">METZ01_LOCUS102267</name>
</gene>
<evidence type="ECO:0000256" key="2">
    <source>
        <dbReference type="ARBA" id="ARBA00023110"/>
    </source>
</evidence>
<name>A0A381WBV8_9ZZZZ</name>
<dbReference type="EC" id="5.2.1.8" evidence="1"/>
<feature type="domain" description="PPIase cyclophilin-type" evidence="4">
    <location>
        <begin position="70"/>
        <end position="238"/>
    </location>
</feature>
<evidence type="ECO:0000256" key="1">
    <source>
        <dbReference type="ARBA" id="ARBA00013194"/>
    </source>
</evidence>
<dbReference type="SUPFAM" id="SSF50891">
    <property type="entry name" value="Cyclophilin-like"/>
    <property type="match status" value="1"/>
</dbReference>
<dbReference type="PROSITE" id="PS50072">
    <property type="entry name" value="CSA_PPIASE_2"/>
    <property type="match status" value="1"/>
</dbReference>
<dbReference type="CDD" id="cd00317">
    <property type="entry name" value="cyclophilin"/>
    <property type="match status" value="1"/>
</dbReference>
<dbReference type="AlphaFoldDB" id="A0A381WBV8"/>
<protein>
    <recommendedName>
        <fullName evidence="1">peptidylprolyl isomerase</fullName>
        <ecNumber evidence="1">5.2.1.8</ecNumber>
    </recommendedName>
</protein>
<dbReference type="EMBL" id="UINC01011168">
    <property type="protein sequence ID" value="SVA49413.1"/>
    <property type="molecule type" value="Genomic_DNA"/>
</dbReference>
<keyword evidence="3" id="KW-0413">Isomerase</keyword>